<accession>A0A2U8QX26</accession>
<evidence type="ECO:0000313" key="3">
    <source>
        <dbReference type="Proteomes" id="UP000245429"/>
    </source>
</evidence>
<reference evidence="2 3" key="1">
    <citation type="submission" date="2018-05" db="EMBL/GenBank/DDBJ databases">
        <title>Flavobacterium sp. MEBiC07310.</title>
        <authorList>
            <person name="Baek K."/>
        </authorList>
    </citation>
    <scope>NUCLEOTIDE SEQUENCE [LARGE SCALE GENOMIC DNA]</scope>
    <source>
        <strain evidence="2 3">MEBiC07310</strain>
    </source>
</reference>
<feature type="domain" description="HMA" evidence="1">
    <location>
        <begin position="43"/>
        <end position="109"/>
    </location>
</feature>
<dbReference type="AlphaFoldDB" id="A0A2U8QX26"/>
<dbReference type="InterPro" id="IPR006121">
    <property type="entry name" value="HMA_dom"/>
</dbReference>
<dbReference type="RefSeq" id="WP_109569967.1">
    <property type="nucleotide sequence ID" value="NZ_CP029463.1"/>
</dbReference>
<name>A0A2U8QX26_9FLAO</name>
<protein>
    <submittedName>
        <fullName evidence="2">Heavy metal transporter</fullName>
    </submittedName>
</protein>
<dbReference type="EMBL" id="CP029463">
    <property type="protein sequence ID" value="AWM14609.1"/>
    <property type="molecule type" value="Genomic_DNA"/>
</dbReference>
<keyword evidence="3" id="KW-1185">Reference proteome</keyword>
<evidence type="ECO:0000259" key="1">
    <source>
        <dbReference type="PROSITE" id="PS50846"/>
    </source>
</evidence>
<dbReference type="InterPro" id="IPR036163">
    <property type="entry name" value="HMA_dom_sf"/>
</dbReference>
<evidence type="ECO:0000313" key="2">
    <source>
        <dbReference type="EMBL" id="AWM14609.1"/>
    </source>
</evidence>
<dbReference type="CDD" id="cd00371">
    <property type="entry name" value="HMA"/>
    <property type="match status" value="1"/>
</dbReference>
<dbReference type="Proteomes" id="UP000245429">
    <property type="component" value="Chromosome"/>
</dbReference>
<organism evidence="2 3">
    <name type="scientific">Flavobacterium sediminis</name>
    <dbReference type="NCBI Taxonomy" id="2201181"/>
    <lineage>
        <taxon>Bacteria</taxon>
        <taxon>Pseudomonadati</taxon>
        <taxon>Bacteroidota</taxon>
        <taxon>Flavobacteriia</taxon>
        <taxon>Flavobacteriales</taxon>
        <taxon>Flavobacteriaceae</taxon>
        <taxon>Flavobacterium</taxon>
    </lineage>
</organism>
<dbReference type="SUPFAM" id="SSF55008">
    <property type="entry name" value="HMA, heavy metal-associated domain"/>
    <property type="match status" value="1"/>
</dbReference>
<dbReference type="Gene3D" id="3.30.70.100">
    <property type="match status" value="1"/>
</dbReference>
<dbReference type="Pfam" id="PF00403">
    <property type="entry name" value="HMA"/>
    <property type="match status" value="1"/>
</dbReference>
<gene>
    <name evidence="2" type="ORF">DI487_12595</name>
</gene>
<dbReference type="GO" id="GO:0046872">
    <property type="term" value="F:metal ion binding"/>
    <property type="evidence" value="ECO:0007669"/>
    <property type="project" value="InterPro"/>
</dbReference>
<dbReference type="PROSITE" id="PS51257">
    <property type="entry name" value="PROKAR_LIPOPROTEIN"/>
    <property type="match status" value="1"/>
</dbReference>
<dbReference type="PRINTS" id="PR00946">
    <property type="entry name" value="HGSCAVENGER"/>
</dbReference>
<dbReference type="KEGG" id="fse:DI487_12595"/>
<dbReference type="OrthoDB" id="5513217at2"/>
<dbReference type="PROSITE" id="PS50846">
    <property type="entry name" value="HMA_2"/>
    <property type="match status" value="1"/>
</dbReference>
<sequence>MKKVFLSGLMLAALTFTGCKNEAKSETESVATEQTESSDNAELAAATFGVRGNCEMCKSTIEEAVHQLEGISKADWDVSKKQISVSFDASKTNLEAIHKAIADAGYDTDKLNGSTEAYDNLPECCQYDHAMEMSVQ</sequence>
<dbReference type="InterPro" id="IPR001802">
    <property type="entry name" value="MerP/CopZ"/>
</dbReference>
<proteinExistence type="predicted"/>